<dbReference type="InterPro" id="IPR022719">
    <property type="entry name" value="Motility-assoc_prot_GldM_C"/>
</dbReference>
<evidence type="ECO:0000313" key="3">
    <source>
        <dbReference type="EMBL" id="MPL66688.1"/>
    </source>
</evidence>
<evidence type="ECO:0000259" key="2">
    <source>
        <dbReference type="Pfam" id="PF21602"/>
    </source>
</evidence>
<evidence type="ECO:0000259" key="1">
    <source>
        <dbReference type="Pfam" id="PF12080"/>
    </source>
</evidence>
<accession>A0A644TID6</accession>
<sequence>MKRLSLIALMLFVSCISLNAQTTSTPKAVVAATTPQILYRGVDNPISIAVDGISDDYIIAEVSNGSAKIKKVGKGSYIANIEDKITLVNVVIDSVDTKGVEYQLNRTIKIPNDVITIGVYSQLGKEKVFLNQTTFKVKDIVYPNAKVVKSDGGYIDKKDLLKNPYINLEVEDFDFPVEYNINYFYMTFNTSKNTEAPLISKSNKFTPEMIEKIKTLKKGDKIYIEGIHATGDDSKEVKVANPQMIFTIK</sequence>
<protein>
    <recommendedName>
        <fullName evidence="4">Gliding motility-associated protein GldM C-terminal domain-containing protein</fullName>
    </recommendedName>
</protein>
<evidence type="ECO:0008006" key="4">
    <source>
        <dbReference type="Google" id="ProtNLM"/>
    </source>
</evidence>
<dbReference type="AlphaFoldDB" id="A0A644TID6"/>
<comment type="caution">
    <text evidence="3">The sequence shown here is derived from an EMBL/GenBank/DDBJ whole genome shotgun (WGS) entry which is preliminary data.</text>
</comment>
<proteinExistence type="predicted"/>
<organism evidence="3">
    <name type="scientific">bioreactor metagenome</name>
    <dbReference type="NCBI Taxonomy" id="1076179"/>
    <lineage>
        <taxon>unclassified sequences</taxon>
        <taxon>metagenomes</taxon>
        <taxon>ecological metagenomes</taxon>
    </lineage>
</organism>
<dbReference type="PROSITE" id="PS51257">
    <property type="entry name" value="PROKAR_LIPOPROTEIN"/>
    <property type="match status" value="1"/>
</dbReference>
<name>A0A644TID6_9ZZZZ</name>
<feature type="domain" description="Gliding motility-associated protein GldM second immunoglobulin-like" evidence="2">
    <location>
        <begin position="28"/>
        <end position="95"/>
    </location>
</feature>
<dbReference type="EMBL" id="VSSQ01000033">
    <property type="protein sequence ID" value="MPL66688.1"/>
    <property type="molecule type" value="Genomic_DNA"/>
</dbReference>
<reference evidence="3" key="1">
    <citation type="submission" date="2019-08" db="EMBL/GenBank/DDBJ databases">
        <authorList>
            <person name="Kucharzyk K."/>
            <person name="Murdoch R.W."/>
            <person name="Higgins S."/>
            <person name="Loffler F."/>
        </authorList>
    </citation>
    <scope>NUCLEOTIDE SEQUENCE</scope>
</reference>
<dbReference type="Pfam" id="PF21602">
    <property type="entry name" value="GldM_3rd"/>
    <property type="match status" value="1"/>
</dbReference>
<dbReference type="InterPro" id="IPR048406">
    <property type="entry name" value="GldM_Ig-like-2"/>
</dbReference>
<dbReference type="Pfam" id="PF12080">
    <property type="entry name" value="GldM_4th"/>
    <property type="match status" value="1"/>
</dbReference>
<gene>
    <name evidence="3" type="ORF">SDC9_12375</name>
</gene>
<feature type="domain" description="Gliding motility-associated protein GldM C-terminal" evidence="1">
    <location>
        <begin position="143"/>
        <end position="245"/>
    </location>
</feature>